<name>H2ISQ0_RAHAC</name>
<protein>
    <submittedName>
        <fullName evidence="1">Uncharacterized protein</fullName>
    </submittedName>
</protein>
<reference evidence="2" key="2">
    <citation type="submission" date="2012-01" db="EMBL/GenBank/DDBJ databases">
        <title>Complete sequence of chromosome of Rahnella aquatilis CIP 78.65.</title>
        <authorList>
            <person name="Lucas S."/>
            <person name="Han J."/>
            <person name="Lapidus A."/>
            <person name="Cheng J.-F."/>
            <person name="Goodwin L."/>
            <person name="Pitluck S."/>
            <person name="Peters L."/>
            <person name="Ovchinnikova G."/>
            <person name="Held B."/>
            <person name="Detter J.C."/>
            <person name="Han C."/>
            <person name="Tapia R."/>
            <person name="Land M."/>
            <person name="Hauser L."/>
            <person name="Kyrpides N."/>
            <person name="Ivanova N."/>
            <person name="Pagani I."/>
            <person name="Sobecky P."/>
            <person name="Martinez R."/>
            <person name="Woyke T."/>
        </authorList>
    </citation>
    <scope>NUCLEOTIDE SEQUENCE [LARGE SCALE GENOMIC DNA]</scope>
    <source>
        <strain evidence="2">ATCC 33071 / DSM 4594 / JCM 1683 / NBRC 105701 / NCIMB 13365 / CIP 78.65</strain>
    </source>
</reference>
<organism evidence="1 2">
    <name type="scientific">Rahnella aquatilis (strain ATCC 33071 / DSM 4594 / JCM 1683 / NBRC 105701 / NCIMB 13365 / CIP 78.65)</name>
    <dbReference type="NCBI Taxonomy" id="745277"/>
    <lineage>
        <taxon>Bacteria</taxon>
        <taxon>Pseudomonadati</taxon>
        <taxon>Pseudomonadota</taxon>
        <taxon>Gammaproteobacteria</taxon>
        <taxon>Enterobacterales</taxon>
        <taxon>Yersiniaceae</taxon>
        <taxon>Rahnella</taxon>
    </lineage>
</organism>
<evidence type="ECO:0000313" key="1">
    <source>
        <dbReference type="EMBL" id="AEX53754.1"/>
    </source>
</evidence>
<sequence length="59" mass="7306">MISDWRESFETKVLDYLSEKPKKQIINLKHWIFNGILRFKVLLLYIRRVLQLRNRLCDN</sequence>
<accession>H2ISQ0</accession>
<dbReference type="KEGG" id="raq:Rahaq2_3980"/>
<dbReference type="EMBL" id="CP003244">
    <property type="protein sequence ID" value="AEX53754.1"/>
    <property type="molecule type" value="Genomic_DNA"/>
</dbReference>
<dbReference type="Proteomes" id="UP000009010">
    <property type="component" value="Chromosome"/>
</dbReference>
<evidence type="ECO:0000313" key="2">
    <source>
        <dbReference type="Proteomes" id="UP000009010"/>
    </source>
</evidence>
<keyword evidence="2" id="KW-1185">Reference proteome</keyword>
<proteinExistence type="predicted"/>
<dbReference type="HOGENOM" id="CLU_2957368_0_0_6"/>
<dbReference type="AlphaFoldDB" id="H2ISQ0"/>
<gene>
    <name evidence="1" type="ordered locus">Rahaq2_3980</name>
</gene>
<reference evidence="1 2" key="1">
    <citation type="journal article" date="2012" name="J. Bacteriol.">
        <title>Complete Genome Sequence of Rahnella aquatilis CIP 78.65.</title>
        <authorList>
            <person name="Martinez R.J."/>
            <person name="Bruce D."/>
            <person name="Detter C."/>
            <person name="Goodwin L.A."/>
            <person name="Han J."/>
            <person name="Han C.S."/>
            <person name="Held B."/>
            <person name="Land M.L."/>
            <person name="Mikhailova N."/>
            <person name="Nolan M."/>
            <person name="Pennacchio L."/>
            <person name="Pitluck S."/>
            <person name="Tapia R."/>
            <person name="Woyke T."/>
            <person name="Sobecky P.A."/>
        </authorList>
    </citation>
    <scope>NUCLEOTIDE SEQUENCE [LARGE SCALE GENOMIC DNA]</scope>
    <source>
        <strain evidence="2">ATCC 33071 / DSM 4594 / JCM 1683 / NBRC 105701 / NCIMB 13365 / CIP 78.65</strain>
    </source>
</reference>